<organism evidence="2 3">
    <name type="scientific">Mucor saturninus</name>
    <dbReference type="NCBI Taxonomy" id="64648"/>
    <lineage>
        <taxon>Eukaryota</taxon>
        <taxon>Fungi</taxon>
        <taxon>Fungi incertae sedis</taxon>
        <taxon>Mucoromycota</taxon>
        <taxon>Mucoromycotina</taxon>
        <taxon>Mucoromycetes</taxon>
        <taxon>Mucorales</taxon>
        <taxon>Mucorineae</taxon>
        <taxon>Mucoraceae</taxon>
        <taxon>Mucor</taxon>
    </lineage>
</organism>
<gene>
    <name evidence="2" type="ORF">INT47_007648</name>
</gene>
<evidence type="ECO:0008006" key="4">
    <source>
        <dbReference type="Google" id="ProtNLM"/>
    </source>
</evidence>
<feature type="chain" id="PRO_5034477672" description="Conotoxin" evidence="1">
    <location>
        <begin position="21"/>
        <end position="76"/>
    </location>
</feature>
<protein>
    <recommendedName>
        <fullName evidence="4">Conotoxin</fullName>
    </recommendedName>
</protein>
<keyword evidence="1" id="KW-0732">Signal</keyword>
<evidence type="ECO:0000256" key="1">
    <source>
        <dbReference type="SAM" id="SignalP"/>
    </source>
</evidence>
<comment type="caution">
    <text evidence="2">The sequence shown here is derived from an EMBL/GenBank/DDBJ whole genome shotgun (WGS) entry which is preliminary data.</text>
</comment>
<reference evidence="2" key="1">
    <citation type="submission" date="2020-12" db="EMBL/GenBank/DDBJ databases">
        <title>Metabolic potential, ecology and presence of endohyphal bacteria is reflected in genomic diversity of Mucoromycotina.</title>
        <authorList>
            <person name="Muszewska A."/>
            <person name="Okrasinska A."/>
            <person name="Steczkiewicz K."/>
            <person name="Drgas O."/>
            <person name="Orlowska M."/>
            <person name="Perlinska-Lenart U."/>
            <person name="Aleksandrzak-Piekarczyk T."/>
            <person name="Szatraj K."/>
            <person name="Zielenkiewicz U."/>
            <person name="Pilsyk S."/>
            <person name="Malc E."/>
            <person name="Mieczkowski P."/>
            <person name="Kruszewska J.S."/>
            <person name="Biernat P."/>
            <person name="Pawlowska J."/>
        </authorList>
    </citation>
    <scope>NUCLEOTIDE SEQUENCE</scope>
    <source>
        <strain evidence="2">WA0000017839</strain>
    </source>
</reference>
<evidence type="ECO:0000313" key="2">
    <source>
        <dbReference type="EMBL" id="KAG2206891.1"/>
    </source>
</evidence>
<dbReference type="EMBL" id="JAEPRD010000028">
    <property type="protein sequence ID" value="KAG2206891.1"/>
    <property type="molecule type" value="Genomic_DNA"/>
</dbReference>
<name>A0A8H7R964_9FUNG</name>
<keyword evidence="3" id="KW-1185">Reference proteome</keyword>
<dbReference type="AlphaFoldDB" id="A0A8H7R964"/>
<sequence>MRAFILLLTLAITFLLGTEARVTFDSQKRQQENDSPVHLESAISALHSQSNMRRCILLDCLRPILPPPPPGNEQED</sequence>
<proteinExistence type="predicted"/>
<accession>A0A8H7R964</accession>
<feature type="signal peptide" evidence="1">
    <location>
        <begin position="1"/>
        <end position="20"/>
    </location>
</feature>
<dbReference type="Proteomes" id="UP000603453">
    <property type="component" value="Unassembled WGS sequence"/>
</dbReference>
<evidence type="ECO:0000313" key="3">
    <source>
        <dbReference type="Proteomes" id="UP000603453"/>
    </source>
</evidence>